<proteinExistence type="inferred from homology"/>
<dbReference type="CDD" id="cd03377">
    <property type="entry name" value="TPP_PFOR_PNO"/>
    <property type="match status" value="1"/>
</dbReference>
<dbReference type="Gene3D" id="3.30.70.20">
    <property type="match status" value="1"/>
</dbReference>
<dbReference type="InterPro" id="IPR037112">
    <property type="entry name" value="Pyrv-flavodox_OxR_EKR_sf"/>
</dbReference>
<evidence type="ECO:0000259" key="14">
    <source>
        <dbReference type="PROSITE" id="PS51379"/>
    </source>
</evidence>
<dbReference type="CDD" id="cd07034">
    <property type="entry name" value="TPP_PYR_PFOR_IOR-alpha_like"/>
    <property type="match status" value="1"/>
</dbReference>
<dbReference type="Pfam" id="PF01855">
    <property type="entry name" value="POR_N"/>
    <property type="match status" value="1"/>
</dbReference>
<dbReference type="RefSeq" id="WP_152661961.1">
    <property type="nucleotide sequence ID" value="NZ_CP036422.1"/>
</dbReference>
<feature type="binding site" evidence="11">
    <location>
        <position position="839"/>
    </location>
    <ligand>
        <name>thiamine diphosphate</name>
        <dbReference type="ChEBI" id="CHEBI:58937"/>
    </ligand>
</feature>
<dbReference type="EC" id="1.2.7.-" evidence="10"/>
<reference evidence="15 16" key="1">
    <citation type="submission" date="2019-02" db="EMBL/GenBank/DDBJ databases">
        <authorList>
            <person name="Li S.-H."/>
        </authorList>
    </citation>
    <scope>NUCLEOTIDE SEQUENCE [LARGE SCALE GENOMIC DNA]</scope>
    <source>
        <strain evidence="15 16">IMCC14385</strain>
    </source>
</reference>
<gene>
    <name evidence="15" type="primary">nifJ</name>
    <name evidence="15" type="ORF">EY643_09385</name>
</gene>
<evidence type="ECO:0000256" key="6">
    <source>
        <dbReference type="ARBA" id="ARBA00023002"/>
    </source>
</evidence>
<dbReference type="SUPFAM" id="SSF52518">
    <property type="entry name" value="Thiamin diphosphate-binding fold (THDP-binding)"/>
    <property type="match status" value="2"/>
</dbReference>
<dbReference type="GO" id="GO:0006979">
    <property type="term" value="P:response to oxidative stress"/>
    <property type="evidence" value="ECO:0007669"/>
    <property type="project" value="TreeGrafter"/>
</dbReference>
<comment type="function">
    <text evidence="10">Oxidoreductase required for the transfer of electrons from pyruvate to flavodoxin.</text>
</comment>
<feature type="binding site" evidence="11">
    <location>
        <position position="69"/>
    </location>
    <ligand>
        <name>thiamine diphosphate</name>
        <dbReference type="ChEBI" id="CHEBI:58937"/>
    </ligand>
</feature>
<dbReference type="EMBL" id="CP036422">
    <property type="protein sequence ID" value="QFU75854.1"/>
    <property type="molecule type" value="Genomic_DNA"/>
</dbReference>
<dbReference type="KEGG" id="halc:EY643_09385"/>
<dbReference type="AlphaFoldDB" id="A0A5P9NKU2"/>
<feature type="binding site" evidence="13">
    <location>
        <position position="770"/>
    </location>
    <ligand>
        <name>[4Fe-4S] cluster</name>
        <dbReference type="ChEBI" id="CHEBI:49883"/>
        <label>1</label>
    </ligand>
</feature>
<feature type="site" description="Important for catalytic activity" evidence="12">
    <location>
        <position position="36"/>
    </location>
</feature>
<dbReference type="GO" id="GO:0005506">
    <property type="term" value="F:iron ion binding"/>
    <property type="evidence" value="ECO:0007669"/>
    <property type="project" value="InterPro"/>
</dbReference>
<dbReference type="SUPFAM" id="SSF54862">
    <property type="entry name" value="4Fe-4S ferredoxins"/>
    <property type="match status" value="1"/>
</dbReference>
<evidence type="ECO:0000313" key="15">
    <source>
        <dbReference type="EMBL" id="QFU75854.1"/>
    </source>
</evidence>
<feature type="binding site" evidence="13">
    <location>
        <position position="837"/>
    </location>
    <ligand>
        <name>[4Fe-4S] cluster</name>
        <dbReference type="ChEBI" id="CHEBI:49883"/>
        <label>3</label>
    </ligand>
</feature>
<feature type="binding site" evidence="13">
    <location>
        <position position="713"/>
    </location>
    <ligand>
        <name>[4Fe-4S] cluster</name>
        <dbReference type="ChEBI" id="CHEBI:49883"/>
        <label>2</label>
    </ligand>
</feature>
<evidence type="ECO:0000313" key="16">
    <source>
        <dbReference type="Proteomes" id="UP000326287"/>
    </source>
</evidence>
<dbReference type="InterPro" id="IPR019456">
    <property type="entry name" value="Pyrv-flavodox_OxRtase_EKR"/>
</dbReference>
<evidence type="ECO:0000256" key="11">
    <source>
        <dbReference type="PIRSR" id="PIRSR000159-1"/>
    </source>
</evidence>
<dbReference type="Pfam" id="PF01558">
    <property type="entry name" value="POR"/>
    <property type="match status" value="1"/>
</dbReference>
<dbReference type="SUPFAM" id="SSF53323">
    <property type="entry name" value="Pyruvate-ferredoxin oxidoreductase, PFOR, domain III"/>
    <property type="match status" value="1"/>
</dbReference>
<dbReference type="PANTHER" id="PTHR32154">
    <property type="entry name" value="PYRUVATE-FLAVODOXIN OXIDOREDUCTASE-RELATED"/>
    <property type="match status" value="1"/>
</dbReference>
<dbReference type="Gene3D" id="3.40.50.920">
    <property type="match status" value="1"/>
</dbReference>
<dbReference type="InterPro" id="IPR002869">
    <property type="entry name" value="Pyrv_flavodox_OxRed_cen"/>
</dbReference>
<accession>A0A5P9NKU2</accession>
<feature type="binding site" evidence="13">
    <location>
        <position position="709"/>
    </location>
    <ligand>
        <name>[4Fe-4S] cluster</name>
        <dbReference type="ChEBI" id="CHEBI:49883"/>
        <label>1</label>
    </ligand>
</feature>
<feature type="binding site" evidence="13">
    <location>
        <position position="834"/>
    </location>
    <ligand>
        <name>[4Fe-4S] cluster</name>
        <dbReference type="ChEBI" id="CHEBI:49883"/>
        <label>3</label>
    </ligand>
</feature>
<evidence type="ECO:0000256" key="12">
    <source>
        <dbReference type="PIRSR" id="PIRSR000159-2"/>
    </source>
</evidence>
<keyword evidence="8 13" id="KW-0411">Iron-sulfur</keyword>
<keyword evidence="2 10" id="KW-0813">Transport</keyword>
<evidence type="ECO:0000256" key="5">
    <source>
        <dbReference type="ARBA" id="ARBA00022982"/>
    </source>
</evidence>
<dbReference type="InterPro" id="IPR050722">
    <property type="entry name" value="Pyruvate:ferred/Flavod_OxRd"/>
</dbReference>
<feature type="site" description="Important for catalytic activity" evidence="12">
    <location>
        <position position="1018"/>
    </location>
</feature>
<evidence type="ECO:0000256" key="13">
    <source>
        <dbReference type="PIRSR" id="PIRSR000159-50"/>
    </source>
</evidence>
<keyword evidence="4 13" id="KW-0479">Metal-binding</keyword>
<dbReference type="PROSITE" id="PS51379">
    <property type="entry name" value="4FE4S_FER_2"/>
    <property type="match status" value="2"/>
</dbReference>
<name>A0A5P9NKU2_9GAMM</name>
<dbReference type="PANTHER" id="PTHR32154:SF0">
    <property type="entry name" value="PYRUVATE-FLAVODOXIN OXIDOREDUCTASE-RELATED"/>
    <property type="match status" value="1"/>
</dbReference>
<feature type="binding site" evidence="11">
    <location>
        <begin position="984"/>
        <end position="987"/>
    </location>
    <ligand>
        <name>thiamine diphosphate</name>
        <dbReference type="ChEBI" id="CHEBI:58937"/>
    </ligand>
</feature>
<dbReference type="GO" id="GO:0030976">
    <property type="term" value="F:thiamine pyrophosphate binding"/>
    <property type="evidence" value="ECO:0007669"/>
    <property type="project" value="InterPro"/>
</dbReference>
<evidence type="ECO:0000256" key="9">
    <source>
        <dbReference type="ARBA" id="ARBA00048963"/>
    </source>
</evidence>
<dbReference type="GO" id="GO:0044281">
    <property type="term" value="P:small molecule metabolic process"/>
    <property type="evidence" value="ECO:0007669"/>
    <property type="project" value="UniProtKB-ARBA"/>
</dbReference>
<dbReference type="Gene3D" id="3.40.50.970">
    <property type="match status" value="2"/>
</dbReference>
<feature type="binding site" evidence="13">
    <location>
        <position position="766"/>
    </location>
    <ligand>
        <name>[4Fe-4S] cluster</name>
        <dbReference type="ChEBI" id="CHEBI:49883"/>
        <label>2</label>
    </ligand>
</feature>
<dbReference type="Gene3D" id="3.40.920.10">
    <property type="entry name" value="Pyruvate-ferredoxin oxidoreductase, PFOR, domain III"/>
    <property type="match status" value="1"/>
</dbReference>
<dbReference type="Proteomes" id="UP000326287">
    <property type="component" value="Chromosome"/>
</dbReference>
<feature type="binding site" evidence="11">
    <location>
        <position position="862"/>
    </location>
    <ligand>
        <name>thiamine diphosphate</name>
        <dbReference type="ChEBI" id="CHEBI:58937"/>
    </ligand>
</feature>
<comment type="catalytic activity">
    <reaction evidence="9 10">
        <text>oxidized [flavodoxin] + pyruvate + CoA + 2 H(+) = reduced [flavodoxin] + acetyl-CoA + CO2</text>
        <dbReference type="Rhea" id="RHEA:44140"/>
        <dbReference type="Rhea" id="RHEA-COMP:10622"/>
        <dbReference type="Rhea" id="RHEA-COMP:10623"/>
        <dbReference type="ChEBI" id="CHEBI:15361"/>
        <dbReference type="ChEBI" id="CHEBI:15378"/>
        <dbReference type="ChEBI" id="CHEBI:16526"/>
        <dbReference type="ChEBI" id="CHEBI:57287"/>
        <dbReference type="ChEBI" id="CHEBI:57288"/>
        <dbReference type="ChEBI" id="CHEBI:57618"/>
        <dbReference type="ChEBI" id="CHEBI:58210"/>
    </reaction>
</comment>
<keyword evidence="15" id="KW-0670">Pyruvate</keyword>
<feature type="binding site" evidence="13">
    <location>
        <position position="1093"/>
    </location>
    <ligand>
        <name>[4Fe-4S] cluster</name>
        <dbReference type="ChEBI" id="CHEBI:49883"/>
        <label>3</label>
    </ligand>
</feature>
<dbReference type="OrthoDB" id="9794954at2"/>
<dbReference type="GO" id="GO:0051539">
    <property type="term" value="F:4 iron, 4 sulfur cluster binding"/>
    <property type="evidence" value="ECO:0007669"/>
    <property type="project" value="UniProtKB-KW"/>
</dbReference>
<feature type="binding site" evidence="13">
    <location>
        <position position="763"/>
    </location>
    <ligand>
        <name>[4Fe-4S] cluster</name>
        <dbReference type="ChEBI" id="CHEBI:49883"/>
        <label>2</label>
    </ligand>
</feature>
<evidence type="ECO:0000256" key="7">
    <source>
        <dbReference type="ARBA" id="ARBA00023004"/>
    </source>
</evidence>
<evidence type="ECO:0000256" key="2">
    <source>
        <dbReference type="ARBA" id="ARBA00022448"/>
    </source>
</evidence>
<feature type="binding site" evidence="13">
    <location>
        <position position="703"/>
    </location>
    <ligand>
        <name>[4Fe-4S] cluster</name>
        <dbReference type="ChEBI" id="CHEBI:49883"/>
        <label>1</label>
    </ligand>
</feature>
<organism evidence="15 16">
    <name type="scientific">Halioglobus maricola</name>
    <dbReference type="NCBI Taxonomy" id="2601894"/>
    <lineage>
        <taxon>Bacteria</taxon>
        <taxon>Pseudomonadati</taxon>
        <taxon>Pseudomonadota</taxon>
        <taxon>Gammaproteobacteria</taxon>
        <taxon>Cellvibrionales</taxon>
        <taxon>Halieaceae</taxon>
        <taxon>Halioglobus</taxon>
    </lineage>
</organism>
<dbReference type="Pfam" id="PF12838">
    <property type="entry name" value="Fer4_7"/>
    <property type="match status" value="1"/>
</dbReference>
<keyword evidence="5 10" id="KW-0249">Electron transport</keyword>
<dbReference type="NCBIfam" id="TIGR02176">
    <property type="entry name" value="pyruv_ox_red"/>
    <property type="match status" value="1"/>
</dbReference>
<evidence type="ECO:0000256" key="10">
    <source>
        <dbReference type="PIRNR" id="PIRNR000159"/>
    </source>
</evidence>
<dbReference type="Pfam" id="PF02775">
    <property type="entry name" value="TPP_enzyme_C"/>
    <property type="match status" value="1"/>
</dbReference>
<dbReference type="PROSITE" id="PS00198">
    <property type="entry name" value="4FE4S_FER_1"/>
    <property type="match status" value="1"/>
</dbReference>
<dbReference type="Gene3D" id="4.10.780.10">
    <property type="entry name" value="Pyruvate-flavodoxin oxidoreductase, EKR domain"/>
    <property type="match status" value="1"/>
</dbReference>
<evidence type="ECO:0000256" key="3">
    <source>
        <dbReference type="ARBA" id="ARBA00022485"/>
    </source>
</evidence>
<dbReference type="InterPro" id="IPR029061">
    <property type="entry name" value="THDP-binding"/>
</dbReference>
<feature type="domain" description="4Fe-4S ferredoxin-type" evidence="14">
    <location>
        <begin position="751"/>
        <end position="781"/>
    </location>
</feature>
<feature type="binding site" evidence="11">
    <location>
        <position position="119"/>
    </location>
    <ligand>
        <name>pyruvate</name>
        <dbReference type="ChEBI" id="CHEBI:15361"/>
    </ligand>
</feature>
<dbReference type="InterPro" id="IPR019752">
    <property type="entry name" value="Pyrv/ketoisovalerate_OxRed_cat"/>
</dbReference>
<dbReference type="InterPro" id="IPR011766">
    <property type="entry name" value="TPP_enzyme_TPP-bd"/>
</dbReference>
<feature type="site" description="Important for catalytic activity" evidence="12">
    <location>
        <position position="119"/>
    </location>
</feature>
<dbReference type="GO" id="GO:0022900">
    <property type="term" value="P:electron transport chain"/>
    <property type="evidence" value="ECO:0007669"/>
    <property type="project" value="InterPro"/>
</dbReference>
<evidence type="ECO:0000256" key="1">
    <source>
        <dbReference type="ARBA" id="ARBA00009032"/>
    </source>
</evidence>
<dbReference type="Pfam" id="PF10371">
    <property type="entry name" value="EKR"/>
    <property type="match status" value="1"/>
</dbReference>
<keyword evidence="7 13" id="KW-0408">Iron</keyword>
<evidence type="ECO:0000256" key="8">
    <source>
        <dbReference type="ARBA" id="ARBA00023014"/>
    </source>
</evidence>
<feature type="binding site" evidence="13">
    <location>
        <position position="862"/>
    </location>
    <ligand>
        <name>[4Fe-4S] cluster</name>
        <dbReference type="ChEBI" id="CHEBI:49883"/>
        <label>3</label>
    </ligand>
</feature>
<dbReference type="PIRSF" id="PIRSF000159">
    <property type="entry name" value="NifJ"/>
    <property type="match status" value="1"/>
</dbReference>
<keyword evidence="3 13" id="KW-0004">4Fe-4S</keyword>
<keyword evidence="6 10" id="KW-0560">Oxidoreductase</keyword>
<comment type="cofactor">
    <cofactor evidence="13">
        <name>[4Fe-4S] cluster</name>
        <dbReference type="ChEBI" id="CHEBI:49883"/>
    </cofactor>
    <text evidence="13">Binds 3 [4Fe-4S] clusters per subunit.</text>
</comment>
<dbReference type="SUPFAM" id="SSF52922">
    <property type="entry name" value="TK C-terminal domain-like"/>
    <property type="match status" value="1"/>
</dbReference>
<dbReference type="InterPro" id="IPR002880">
    <property type="entry name" value="Pyrv_Fd/Flavodoxin_OxRdtase_N"/>
</dbReference>
<dbReference type="SMART" id="SM00890">
    <property type="entry name" value="EKR"/>
    <property type="match status" value="1"/>
</dbReference>
<dbReference type="Pfam" id="PF17147">
    <property type="entry name" value="PFOR_II"/>
    <property type="match status" value="1"/>
</dbReference>
<evidence type="ECO:0000256" key="4">
    <source>
        <dbReference type="ARBA" id="ARBA00022723"/>
    </source>
</evidence>
<dbReference type="FunFam" id="3.40.50.920:FF:000007">
    <property type="entry name" value="Pyruvate:ferredoxin (Flavodoxin) oxidoreductase"/>
    <property type="match status" value="1"/>
</dbReference>
<comment type="similarity">
    <text evidence="1 10">Belongs to the pyruvate:ferredoxin/flavodoxin oxidoreductase family.</text>
</comment>
<dbReference type="GO" id="GO:0016903">
    <property type="term" value="F:oxidoreductase activity, acting on the aldehyde or oxo group of donors"/>
    <property type="evidence" value="ECO:0007669"/>
    <property type="project" value="InterPro"/>
</dbReference>
<dbReference type="FunFam" id="3.40.50.970:FF:000012">
    <property type="entry name" value="Pyruvate:ferredoxin (Flavodoxin) oxidoreductase"/>
    <property type="match status" value="1"/>
</dbReference>
<protein>
    <recommendedName>
        <fullName evidence="10">Pyruvate-flavodoxin oxidoreductase</fullName>
        <ecNumber evidence="10">1.2.7.-</ecNumber>
    </recommendedName>
</protein>
<feature type="domain" description="4Fe-4S ferredoxin-type" evidence="14">
    <location>
        <begin position="694"/>
        <end position="723"/>
    </location>
</feature>
<dbReference type="InterPro" id="IPR017900">
    <property type="entry name" value="4Fe4S_Fe_S_CS"/>
</dbReference>
<feature type="binding site" evidence="13">
    <location>
        <position position="706"/>
    </location>
    <ligand>
        <name>[4Fe-4S] cluster</name>
        <dbReference type="ChEBI" id="CHEBI:49883"/>
        <label>1</label>
    </ligand>
</feature>
<keyword evidence="16" id="KW-1185">Reference proteome</keyword>
<feature type="binding site" evidence="11">
    <location>
        <begin position="1013"/>
        <end position="1018"/>
    </location>
    <ligand>
        <name>thiamine diphosphate</name>
        <dbReference type="ChEBI" id="CHEBI:58937"/>
    </ligand>
</feature>
<dbReference type="InterPro" id="IPR033412">
    <property type="entry name" value="PFOR_II"/>
</dbReference>
<feature type="site" description="Important for catalytic activity" evidence="12">
    <location>
        <position position="69"/>
    </location>
</feature>
<dbReference type="FunFam" id="3.40.920.10:FF:000001">
    <property type="entry name" value="Pyruvate:ferredoxin (Flavodoxin) oxidoreductase"/>
    <property type="match status" value="1"/>
</dbReference>
<dbReference type="InterPro" id="IPR017896">
    <property type="entry name" value="4Fe4S_Fe-S-bd"/>
</dbReference>
<dbReference type="InterPro" id="IPR011895">
    <property type="entry name" value="Pyrv_flavodox_OxRed"/>
</dbReference>
<feature type="binding site" evidence="11">
    <location>
        <position position="36"/>
    </location>
    <ligand>
        <name>pyruvate</name>
        <dbReference type="ChEBI" id="CHEBI:15361"/>
    </ligand>
</feature>
<dbReference type="InterPro" id="IPR009014">
    <property type="entry name" value="Transketo_C/PFOR_II"/>
</dbReference>
<feature type="binding site" evidence="13">
    <location>
        <position position="760"/>
    </location>
    <ligand>
        <name>[4Fe-4S] cluster</name>
        <dbReference type="ChEBI" id="CHEBI:49883"/>
        <label>2</label>
    </ligand>
</feature>
<sequence>MSSDVSSVSKAVIDGNQAAATIAHLCNEVIAIYPITPSSNMGELADEWSASGRVNLWGSVPTVVEMQSEGGAAGAIHGALQAGALSTTFTASQGLLLMIPNMYKIAGELTPTVFHIAARSLACQGLSIFGDHSDVMSTRQTGFAMLASNCPQEVMDLALVAQAVTLESRVPFLHFFDGFRTSHEVAKIDTLPEDIVRRMIDDSWIQNHRERALSPAHPVLRGSSQNPDVYFQARETVNPYYQKLPSMVQAAMDKLAGLTGRRYELFEYVGAADAEDVVILMGSGAEAAHETVDHLNAAGQNLGLLKVRLYRPFSAEHMLAALPASTRRIAVLDRTKEPGSDGEPLYKDVVTAIAQNVCGNNPRFASMPRIIGGRYGLSSKEFTPGMIQAVFSELGRERPKNPFTIGIHDDLSHTSLDWDESFRTCAHDDTFQAVFYGLGSDGTVSANKNTIKIIGESTELEAQGYFVYDSKKSGAVTISHLRFGPDHIRSSYLIGAGDARFVGCHQPTFLEKYDVLEYAANEAVFLLNSPATADQVWETLTPEVQQQMLDKNIRFFAIDAYGVAERSGMGKRINTIMQTCFFAISGILPRDQAIASIKEAVVKTYGRKGRRIVELNNRAIDETLACLHEIPLGQPTATAVAQPDRFVGASAFVKDVTAEIIAGRGDMIAVSQMPDDGSFPLGTGAYEKRNLALEIPVWDTELCTQCGKCPFVCPHSAIRSKVFPASALQDAPIGFKSAPVKAKGYPEGYHISYQVAPEDCTGCTLCVDICPIRDKSNVSRKALNMAEQKPLLDNERENWAFFVGLPEFDRRQLKRNTIAGSMVMQPLFEFSGACVGCGETPYVKLVSQLFGDRMLVANATGCSSIYGGNLPTTPWATTPDGRGPAWCNSLFEDNAEFGLGMRLAVDQQRLAAREQLQRFAEELDSDLVLEILHAEEHSEADIYEQRQRIAQLDSALQALGTPEALRLLSLTENLCRKSVWIVGGDGWAYDIGYGGVDHVLASGADVNLLVLDTEVYSNTGGQTSKATPRGAVAKFSSAGKATGKKDLALLAMEYENVYVARVAYGAKDTQTLNALLEAEAHPGPSLVIALSPCIAHGVDMSFNHRQQGMAVNSGHWPLFRFNPAQIEKGRPPMKMDSRAPSIPYRDYVQTETRFSMLWHTHPEVAESLVEEEQRFVNHRYHYYKQLSELDWSDGEAVATAKAERKISPSSEKEV</sequence>